<dbReference type="OrthoDB" id="9811969at2"/>
<evidence type="ECO:0000256" key="1">
    <source>
        <dbReference type="ARBA" id="ARBA00004127"/>
    </source>
</evidence>
<dbReference type="InterPro" id="IPR007318">
    <property type="entry name" value="Phopholipid_MeTrfase"/>
</dbReference>
<evidence type="ECO:0000256" key="4">
    <source>
        <dbReference type="ARBA" id="ARBA00023136"/>
    </source>
</evidence>
<evidence type="ECO:0000256" key="3">
    <source>
        <dbReference type="ARBA" id="ARBA00022989"/>
    </source>
</evidence>
<evidence type="ECO:0000256" key="5">
    <source>
        <dbReference type="SAM" id="Phobius"/>
    </source>
</evidence>
<dbReference type="Proteomes" id="UP000318590">
    <property type="component" value="Unassembled WGS sequence"/>
</dbReference>
<comment type="caution">
    <text evidence="6">The sequence shown here is derived from an EMBL/GenBank/DDBJ whole genome shotgun (WGS) entry which is preliminary data.</text>
</comment>
<keyword evidence="4 5" id="KW-0472">Membrane</keyword>
<evidence type="ECO:0008006" key="8">
    <source>
        <dbReference type="Google" id="ProtNLM"/>
    </source>
</evidence>
<proteinExistence type="predicted"/>
<dbReference type="Pfam" id="PF04191">
    <property type="entry name" value="PEMT"/>
    <property type="match status" value="1"/>
</dbReference>
<sequence length="179" mass="19163">MIWIALSVGASAVWGIVLSVSDRGGWQVWPPERGNWLTAIWAWALTTAIYVGLINGAGESWNSLDWPGWLRWGVGGAALTLASLWVQGRGITDLGLKGTSGWDVGLVTKGAYARRRHPQYAGQILSLVGLGILFGTPPGLVAALCGAAALVYASVVEDRALARRFGDRHADYRAAMPFF</sequence>
<evidence type="ECO:0000256" key="2">
    <source>
        <dbReference type="ARBA" id="ARBA00022692"/>
    </source>
</evidence>
<dbReference type="AlphaFoldDB" id="A0A547Q603"/>
<dbReference type="GO" id="GO:0012505">
    <property type="term" value="C:endomembrane system"/>
    <property type="evidence" value="ECO:0007669"/>
    <property type="project" value="UniProtKB-SubCell"/>
</dbReference>
<keyword evidence="7" id="KW-1185">Reference proteome</keyword>
<feature type="transmembrane region" description="Helical" evidence="5">
    <location>
        <begin position="69"/>
        <end position="86"/>
    </location>
</feature>
<comment type="subcellular location">
    <subcellularLocation>
        <location evidence="1">Endomembrane system</location>
        <topology evidence="1">Multi-pass membrane protein</topology>
    </subcellularLocation>
</comment>
<feature type="transmembrane region" description="Helical" evidence="5">
    <location>
        <begin position="35"/>
        <end position="57"/>
    </location>
</feature>
<keyword evidence="2 5" id="KW-0812">Transmembrane</keyword>
<name>A0A547Q603_9RHOB</name>
<evidence type="ECO:0000313" key="7">
    <source>
        <dbReference type="Proteomes" id="UP000318590"/>
    </source>
</evidence>
<organism evidence="6 7">
    <name type="scientific">Palleronia caenipelagi</name>
    <dbReference type="NCBI Taxonomy" id="2489174"/>
    <lineage>
        <taxon>Bacteria</taxon>
        <taxon>Pseudomonadati</taxon>
        <taxon>Pseudomonadota</taxon>
        <taxon>Alphaproteobacteria</taxon>
        <taxon>Rhodobacterales</taxon>
        <taxon>Roseobacteraceae</taxon>
        <taxon>Palleronia</taxon>
    </lineage>
</organism>
<feature type="transmembrane region" description="Helical" evidence="5">
    <location>
        <begin position="124"/>
        <end position="155"/>
    </location>
</feature>
<evidence type="ECO:0000313" key="6">
    <source>
        <dbReference type="EMBL" id="TRD21790.1"/>
    </source>
</evidence>
<dbReference type="EMBL" id="VFSV01000009">
    <property type="protein sequence ID" value="TRD21790.1"/>
    <property type="molecule type" value="Genomic_DNA"/>
</dbReference>
<gene>
    <name evidence="6" type="ORF">FEV53_06990</name>
</gene>
<dbReference type="Gene3D" id="1.20.120.1630">
    <property type="match status" value="1"/>
</dbReference>
<dbReference type="RefSeq" id="WP_142834096.1">
    <property type="nucleotide sequence ID" value="NZ_VFSV01000009.1"/>
</dbReference>
<accession>A0A547Q603</accession>
<protein>
    <recommendedName>
        <fullName evidence="8">Isoprenylcysteine carboxylmethyltransferase family protein</fullName>
    </recommendedName>
</protein>
<reference evidence="6 7" key="1">
    <citation type="submission" date="2019-06" db="EMBL/GenBank/DDBJ databases">
        <title>Paenimaribius caenipelagi gen. nov., sp. nov., isolated from a tidal flat.</title>
        <authorList>
            <person name="Yoon J.-H."/>
        </authorList>
    </citation>
    <scope>NUCLEOTIDE SEQUENCE [LARGE SCALE GENOMIC DNA]</scope>
    <source>
        <strain evidence="6 7">JBTF-M29</strain>
    </source>
</reference>
<keyword evidence="3 5" id="KW-1133">Transmembrane helix</keyword>